<feature type="site" description="Substrate discrimination" evidence="7">
    <location>
        <position position="47"/>
    </location>
</feature>
<dbReference type="Gene3D" id="3.30.70.270">
    <property type="match status" value="1"/>
</dbReference>
<dbReference type="InterPro" id="IPR001126">
    <property type="entry name" value="UmuC"/>
</dbReference>
<keyword evidence="7" id="KW-0460">Magnesium</keyword>
<evidence type="ECO:0000256" key="7">
    <source>
        <dbReference type="HAMAP-Rule" id="MF_01113"/>
    </source>
</evidence>
<keyword evidence="7" id="KW-0548">Nucleotidyltransferase</keyword>
<comment type="caution">
    <text evidence="9">The sequence shown here is derived from an EMBL/GenBank/DDBJ whole genome shotgun (WGS) entry which is preliminary data.</text>
</comment>
<dbReference type="PANTHER" id="PTHR11076">
    <property type="entry name" value="DNA REPAIR POLYMERASE UMUC / TRANSFERASE FAMILY MEMBER"/>
    <property type="match status" value="1"/>
</dbReference>
<evidence type="ECO:0000256" key="3">
    <source>
        <dbReference type="ARBA" id="ARBA00022457"/>
    </source>
</evidence>
<organism evidence="9 10">
    <name type="scientific">Methylobacterium trifolii</name>
    <dbReference type="NCBI Taxonomy" id="1003092"/>
    <lineage>
        <taxon>Bacteria</taxon>
        <taxon>Pseudomonadati</taxon>
        <taxon>Pseudomonadota</taxon>
        <taxon>Alphaproteobacteria</taxon>
        <taxon>Hyphomicrobiales</taxon>
        <taxon>Methylobacteriaceae</taxon>
        <taxon>Methylobacterium</taxon>
    </lineage>
</organism>
<keyword evidence="10" id="KW-1185">Reference proteome</keyword>
<dbReference type="SUPFAM" id="SSF100879">
    <property type="entry name" value="Lesion bypass DNA polymerase (Y-family), little finger domain"/>
    <property type="match status" value="1"/>
</dbReference>
<dbReference type="SUPFAM" id="SSF56672">
    <property type="entry name" value="DNA/RNA polymerases"/>
    <property type="match status" value="1"/>
</dbReference>
<sequence length="425" mass="45419">MRPLCRDCLSEAAAGAIRCRACGSPRLLAHPERDDLAIAHVDCDAFYASVEKRDDPALRDRPLIIGGGRRGVVSTACYLARVAGVHSAMPMFKALQLCPDATVLRPDMEKYARVGREVRAMMLALTPLVEPVSIDEAFLDLSGTGRVHGASPAVTLARFAARVEREVGISVSIGLSDAKFLAKIASDLDKPRGFSVIGRAEAEAFLADRPVTILPGIGGSAGRRLAEFGVRTVGDLGRADPRRLFSALGRDAERLGALARGRDARPVRPEREAKGVSAETTFSEDIATFAEMRPILWRLCEKVSGRLKRAGLAGASVTLKLKDRSFRLRTRTRGGLPPTQLAERLFGVGEAMLREACDGTAYRLVGIGAADLCPAAYADRGDLIDSGVAAVAAREAALDRVRERFGAGAIQRGIGFAPAAAPRRR</sequence>
<keyword evidence="7" id="KW-0227">DNA damage</keyword>
<keyword evidence="7" id="KW-0808">Transferase</keyword>
<dbReference type="InterPro" id="IPR022880">
    <property type="entry name" value="DNApol_IV"/>
</dbReference>
<dbReference type="CDD" id="cd03586">
    <property type="entry name" value="PolY_Pol_IV_kappa"/>
    <property type="match status" value="1"/>
</dbReference>
<dbReference type="Gene3D" id="3.40.1170.60">
    <property type="match status" value="1"/>
</dbReference>
<evidence type="ECO:0000256" key="5">
    <source>
        <dbReference type="ARBA" id="ARBA00025589"/>
    </source>
</evidence>
<dbReference type="PROSITE" id="PS50173">
    <property type="entry name" value="UMUC"/>
    <property type="match status" value="1"/>
</dbReference>
<dbReference type="Gene3D" id="1.10.150.20">
    <property type="entry name" value="5' to 3' exonuclease, C-terminal subdomain"/>
    <property type="match status" value="1"/>
</dbReference>
<proteinExistence type="inferred from homology"/>
<dbReference type="InterPro" id="IPR017961">
    <property type="entry name" value="DNA_pol_Y-fam_little_finger"/>
</dbReference>
<dbReference type="NCBIfam" id="NF002677">
    <property type="entry name" value="PRK02406.1"/>
    <property type="match status" value="1"/>
</dbReference>
<comment type="function">
    <text evidence="5 7">Poorly processive, error-prone DNA polymerase involved in untargeted mutagenesis. Copies undamaged DNA at stalled replication forks, which arise in vivo from mismatched or misaligned primer ends. These misaligned primers can be extended by PolIV. Exhibits no 3'-5' exonuclease (proofreading) activity. May be involved in translesional synthesis, in conjunction with the beta clamp from PolIII.</text>
</comment>
<dbReference type="Gene3D" id="3.30.1490.100">
    <property type="entry name" value="DNA polymerase, Y-family, little finger domain"/>
    <property type="match status" value="1"/>
</dbReference>
<dbReference type="InterPro" id="IPR036775">
    <property type="entry name" value="DNA_pol_Y-fam_lit_finger_sf"/>
</dbReference>
<dbReference type="PANTHER" id="PTHR11076:SF33">
    <property type="entry name" value="DNA POLYMERASE KAPPA"/>
    <property type="match status" value="1"/>
</dbReference>
<dbReference type="EC" id="2.7.7.7" evidence="7"/>
<gene>
    <name evidence="7 9" type="primary">dinB</name>
    <name evidence="9" type="ORF">MPOCJGCO_2485</name>
</gene>
<dbReference type="InterPro" id="IPR043128">
    <property type="entry name" value="Rev_trsase/Diguanyl_cyclase"/>
</dbReference>
<dbReference type="Pfam" id="PF00817">
    <property type="entry name" value="IMS"/>
    <property type="match status" value="1"/>
</dbReference>
<keyword evidence="4 7" id="KW-0239">DNA-directed DNA polymerase</keyword>
<keyword evidence="7" id="KW-0479">Metal-binding</keyword>
<dbReference type="Pfam" id="PF11798">
    <property type="entry name" value="IMS_HHH"/>
    <property type="match status" value="1"/>
</dbReference>
<feature type="binding site" evidence="7">
    <location>
        <position position="42"/>
    </location>
    <ligand>
        <name>Mg(2+)</name>
        <dbReference type="ChEBI" id="CHEBI:18420"/>
    </ligand>
</feature>
<evidence type="ECO:0000313" key="9">
    <source>
        <dbReference type="EMBL" id="GJE60374.1"/>
    </source>
</evidence>
<feature type="active site" evidence="7">
    <location>
        <position position="136"/>
    </location>
</feature>
<evidence type="ECO:0000256" key="4">
    <source>
        <dbReference type="ARBA" id="ARBA00022932"/>
    </source>
</evidence>
<keyword evidence="3 7" id="KW-0515">Mutator protein</keyword>
<reference evidence="9" key="1">
    <citation type="journal article" date="2021" name="Front. Microbiol.">
        <title>Comprehensive Comparative Genomics and Phenotyping of Methylobacterium Species.</title>
        <authorList>
            <person name="Alessa O."/>
            <person name="Ogura Y."/>
            <person name="Fujitani Y."/>
            <person name="Takami H."/>
            <person name="Hayashi T."/>
            <person name="Sahin N."/>
            <person name="Tani A."/>
        </authorList>
    </citation>
    <scope>NUCLEOTIDE SEQUENCE</scope>
    <source>
        <strain evidence="9">DSM 23632</strain>
    </source>
</reference>
<accession>A0ABQ4TYP8</accession>
<reference evidence="9" key="2">
    <citation type="submission" date="2021-08" db="EMBL/GenBank/DDBJ databases">
        <authorList>
            <person name="Tani A."/>
            <person name="Ola A."/>
            <person name="Ogura Y."/>
            <person name="Katsura K."/>
            <person name="Hayashi T."/>
        </authorList>
    </citation>
    <scope>NUCLEOTIDE SEQUENCE</scope>
    <source>
        <strain evidence="9">DSM 23632</strain>
    </source>
</reference>
<feature type="binding site" evidence="7">
    <location>
        <position position="135"/>
    </location>
    <ligand>
        <name>Mg(2+)</name>
        <dbReference type="ChEBI" id="CHEBI:18420"/>
    </ligand>
</feature>
<feature type="domain" description="UmuC" evidence="8">
    <location>
        <begin position="38"/>
        <end position="218"/>
    </location>
</feature>
<dbReference type="EMBL" id="BPRB01000127">
    <property type="protein sequence ID" value="GJE60374.1"/>
    <property type="molecule type" value="Genomic_DNA"/>
</dbReference>
<comment type="similarity">
    <text evidence="1 7">Belongs to the DNA polymerase type-Y family.</text>
</comment>
<comment type="subcellular location">
    <subcellularLocation>
        <location evidence="7">Cytoplasm</location>
    </subcellularLocation>
</comment>
<keyword evidence="7" id="KW-0238">DNA-binding</keyword>
<dbReference type="InterPro" id="IPR024728">
    <property type="entry name" value="PolY_HhH_motif"/>
</dbReference>
<evidence type="ECO:0000256" key="2">
    <source>
        <dbReference type="ARBA" id="ARBA00011245"/>
    </source>
</evidence>
<comment type="catalytic activity">
    <reaction evidence="6 7">
        <text>DNA(n) + a 2'-deoxyribonucleoside 5'-triphosphate = DNA(n+1) + diphosphate</text>
        <dbReference type="Rhea" id="RHEA:22508"/>
        <dbReference type="Rhea" id="RHEA-COMP:17339"/>
        <dbReference type="Rhea" id="RHEA-COMP:17340"/>
        <dbReference type="ChEBI" id="CHEBI:33019"/>
        <dbReference type="ChEBI" id="CHEBI:61560"/>
        <dbReference type="ChEBI" id="CHEBI:173112"/>
        <dbReference type="EC" id="2.7.7.7"/>
    </reaction>
</comment>
<evidence type="ECO:0000256" key="1">
    <source>
        <dbReference type="ARBA" id="ARBA00010945"/>
    </source>
</evidence>
<evidence type="ECO:0000259" key="8">
    <source>
        <dbReference type="PROSITE" id="PS50173"/>
    </source>
</evidence>
<comment type="subunit">
    <text evidence="2 7">Monomer.</text>
</comment>
<keyword evidence="7" id="KW-0234">DNA repair</keyword>
<dbReference type="HAMAP" id="MF_01113">
    <property type="entry name" value="DNApol_IV"/>
    <property type="match status" value="1"/>
</dbReference>
<dbReference type="InterPro" id="IPR050116">
    <property type="entry name" value="DNA_polymerase-Y"/>
</dbReference>
<comment type="cofactor">
    <cofactor evidence="7">
        <name>Mg(2+)</name>
        <dbReference type="ChEBI" id="CHEBI:18420"/>
    </cofactor>
    <text evidence="7">Binds 2 magnesium ions per subunit.</text>
</comment>
<protein>
    <recommendedName>
        <fullName evidence="7">DNA polymerase IV</fullName>
        <shortName evidence="7">Pol IV</shortName>
        <ecNumber evidence="7">2.7.7.7</ecNumber>
    </recommendedName>
</protein>
<dbReference type="InterPro" id="IPR043502">
    <property type="entry name" value="DNA/RNA_pol_sf"/>
</dbReference>
<evidence type="ECO:0000256" key="6">
    <source>
        <dbReference type="ARBA" id="ARBA00049244"/>
    </source>
</evidence>
<dbReference type="Proteomes" id="UP001055057">
    <property type="component" value="Unassembled WGS sequence"/>
</dbReference>
<dbReference type="RefSeq" id="WP_238182937.1">
    <property type="nucleotide sequence ID" value="NZ_BPRB01000127.1"/>
</dbReference>
<name>A0ABQ4TYP8_9HYPH</name>
<dbReference type="Pfam" id="PF11799">
    <property type="entry name" value="IMS_C"/>
    <property type="match status" value="1"/>
</dbReference>
<keyword evidence="7" id="KW-0963">Cytoplasm</keyword>
<dbReference type="NCBIfam" id="NF002751">
    <property type="entry name" value="PRK02794.1"/>
    <property type="match status" value="1"/>
</dbReference>
<keyword evidence="7" id="KW-0235">DNA replication</keyword>
<evidence type="ECO:0000313" key="10">
    <source>
        <dbReference type="Proteomes" id="UP001055057"/>
    </source>
</evidence>